<keyword evidence="1" id="KW-0732">Signal</keyword>
<protein>
    <submittedName>
        <fullName evidence="2">Uncharacterized protein</fullName>
    </submittedName>
</protein>
<dbReference type="EMBL" id="JBHSRS010000079">
    <property type="protein sequence ID" value="MFC6282559.1"/>
    <property type="molecule type" value="Genomic_DNA"/>
</dbReference>
<dbReference type="RefSeq" id="WP_377414044.1">
    <property type="nucleotide sequence ID" value="NZ_JBHSRS010000079.1"/>
</dbReference>
<keyword evidence="3" id="KW-1185">Reference proteome</keyword>
<evidence type="ECO:0000256" key="1">
    <source>
        <dbReference type="SAM" id="SignalP"/>
    </source>
</evidence>
<feature type="signal peptide" evidence="1">
    <location>
        <begin position="1"/>
        <end position="27"/>
    </location>
</feature>
<accession>A0ABW1TY54</accession>
<sequence length="262" mass="29063">MNKLKLGLIMPLCIVFLSGLLVGCTDAEVKTVKGARHFSEMPTYGKILDDLADCGSTKWAVATNDAGYKYVIATCKLSRSMSSDVREQALALADKGLTEVVKANKDYYVGMLKRDAESVKSLSEALAGQEPSPYSGNFKQLQEISPRLQARRDGADAYMAEIDGRKQKSLQAFKELIESGDLASQYFFQVRGEQARVNSMVLLIGERKAAVDSGDERLTLMRYTKRDEVMEKNWWAQRLAAYASAESIQACSYDLAPEKRTP</sequence>
<proteinExistence type="predicted"/>
<feature type="chain" id="PRO_5047382779" evidence="1">
    <location>
        <begin position="28"/>
        <end position="262"/>
    </location>
</feature>
<reference evidence="3" key="1">
    <citation type="journal article" date="2019" name="Int. J. Syst. Evol. Microbiol.">
        <title>The Global Catalogue of Microorganisms (GCM) 10K type strain sequencing project: providing services to taxonomists for standard genome sequencing and annotation.</title>
        <authorList>
            <consortium name="The Broad Institute Genomics Platform"/>
            <consortium name="The Broad Institute Genome Sequencing Center for Infectious Disease"/>
            <person name="Wu L."/>
            <person name="Ma J."/>
        </authorList>
    </citation>
    <scope>NUCLEOTIDE SEQUENCE [LARGE SCALE GENOMIC DNA]</scope>
    <source>
        <strain evidence="3">CCUG 39402</strain>
    </source>
</reference>
<dbReference type="PROSITE" id="PS51257">
    <property type="entry name" value="PROKAR_LIPOPROTEIN"/>
    <property type="match status" value="1"/>
</dbReference>
<dbReference type="Proteomes" id="UP001596270">
    <property type="component" value="Unassembled WGS sequence"/>
</dbReference>
<comment type="caution">
    <text evidence="2">The sequence shown here is derived from an EMBL/GenBank/DDBJ whole genome shotgun (WGS) entry which is preliminary data.</text>
</comment>
<evidence type="ECO:0000313" key="3">
    <source>
        <dbReference type="Proteomes" id="UP001596270"/>
    </source>
</evidence>
<gene>
    <name evidence="2" type="ORF">ACFQND_15140</name>
</gene>
<name>A0ABW1TY54_9BURK</name>
<evidence type="ECO:0000313" key="2">
    <source>
        <dbReference type="EMBL" id="MFC6282559.1"/>
    </source>
</evidence>
<organism evidence="2 3">
    <name type="scientific">Polaromonas aquatica</name>
    <dbReference type="NCBI Taxonomy" id="332657"/>
    <lineage>
        <taxon>Bacteria</taxon>
        <taxon>Pseudomonadati</taxon>
        <taxon>Pseudomonadota</taxon>
        <taxon>Betaproteobacteria</taxon>
        <taxon>Burkholderiales</taxon>
        <taxon>Comamonadaceae</taxon>
        <taxon>Polaromonas</taxon>
    </lineage>
</organism>